<evidence type="ECO:0000313" key="1">
    <source>
        <dbReference type="EMBL" id="UPM42976.1"/>
    </source>
</evidence>
<protein>
    <submittedName>
        <fullName evidence="1">Uncharacterized protein</fullName>
    </submittedName>
</protein>
<reference evidence="1" key="1">
    <citation type="submission" date="2022-04" db="EMBL/GenBank/DDBJ databases">
        <title>Halocatena sp. nov., isolated from a salt lake.</title>
        <authorList>
            <person name="Cui H.-L."/>
        </authorList>
    </citation>
    <scope>NUCLEOTIDE SEQUENCE</scope>
    <source>
        <strain evidence="1">AD-1</strain>
    </source>
</reference>
<sequence length="216" mass="24118">MTASDSSTSKRAERTKVGRLIAEYDLTEVGAELERRWTKPSGERDGLRTLADVFNRRLLTRAMSDVGLNPLDGEADNYYRLLTDDVGRSRKIEAQRRLEGAGIDVEELRTHFVTYQAIRTYLTEVRGASYDATDTQISVETTQNSLGRLVGRTTTVVKQKLTQLRAADRIVLGPFHVQASITVYCEACETRHSLTELLARGGCNCDQEQTPSSSLE</sequence>
<dbReference type="Proteomes" id="UP000831768">
    <property type="component" value="Chromosome"/>
</dbReference>
<accession>A0A8U0A2A3</accession>
<keyword evidence="2" id="KW-1185">Reference proteome</keyword>
<dbReference type="AlphaFoldDB" id="A0A8U0A2A3"/>
<dbReference type="GeneID" id="71926510"/>
<dbReference type="InterPro" id="IPR048925">
    <property type="entry name" value="RdfA"/>
</dbReference>
<dbReference type="Pfam" id="PF21811">
    <property type="entry name" value="RdfA"/>
    <property type="match status" value="1"/>
</dbReference>
<organism evidence="1 2">
    <name type="scientific">Halocatena salina</name>
    <dbReference type="NCBI Taxonomy" id="2934340"/>
    <lineage>
        <taxon>Archaea</taxon>
        <taxon>Methanobacteriati</taxon>
        <taxon>Methanobacteriota</taxon>
        <taxon>Stenosarchaea group</taxon>
        <taxon>Halobacteria</taxon>
        <taxon>Halobacteriales</taxon>
        <taxon>Natronomonadaceae</taxon>
        <taxon>Halocatena</taxon>
    </lineage>
</organism>
<dbReference type="KEGG" id="haad:MW046_00645"/>
<gene>
    <name evidence="1" type="ORF">MW046_00645</name>
</gene>
<evidence type="ECO:0000313" key="2">
    <source>
        <dbReference type="Proteomes" id="UP000831768"/>
    </source>
</evidence>
<dbReference type="RefSeq" id="WP_247993646.1">
    <property type="nucleotide sequence ID" value="NZ_CP096019.1"/>
</dbReference>
<name>A0A8U0A2A3_9EURY</name>
<proteinExistence type="predicted"/>
<dbReference type="EMBL" id="CP096019">
    <property type="protein sequence ID" value="UPM42976.1"/>
    <property type="molecule type" value="Genomic_DNA"/>
</dbReference>